<keyword evidence="2" id="KW-1185">Reference proteome</keyword>
<dbReference type="InterPro" id="IPR000270">
    <property type="entry name" value="PB1_dom"/>
</dbReference>
<dbReference type="SMART" id="SM00666">
    <property type="entry name" value="PB1"/>
    <property type="match status" value="1"/>
</dbReference>
<dbReference type="RefSeq" id="XP_021862654.2">
    <property type="nucleotide sequence ID" value="XM_022006962.2"/>
</dbReference>
<dbReference type="Gene3D" id="3.10.20.90">
    <property type="entry name" value="Phosphatidylinositol 3-kinase Catalytic Subunit, Chain A, domain 1"/>
    <property type="match status" value="1"/>
</dbReference>
<dbReference type="GeneID" id="110801604"/>
<name>A0A9R0JA18_SPIOL</name>
<evidence type="ECO:0000313" key="2">
    <source>
        <dbReference type="Proteomes" id="UP000813463"/>
    </source>
</evidence>
<dbReference type="InterPro" id="IPR053198">
    <property type="entry name" value="Gynoecium_Dev_Regulator"/>
</dbReference>
<dbReference type="PANTHER" id="PTHR31066">
    <property type="entry name" value="OS05G0427100 PROTEIN-RELATED"/>
    <property type="match status" value="1"/>
</dbReference>
<dbReference type="Pfam" id="PF00564">
    <property type="entry name" value="PB1"/>
    <property type="match status" value="1"/>
</dbReference>
<reference evidence="3" key="2">
    <citation type="submission" date="2025-08" db="UniProtKB">
        <authorList>
            <consortium name="RefSeq"/>
        </authorList>
    </citation>
    <scope>IDENTIFICATION</scope>
    <source>
        <tissue evidence="3">Leaf</tissue>
    </source>
</reference>
<proteinExistence type="predicted"/>
<dbReference type="KEGG" id="soe:110801604"/>
<organism evidence="2 3">
    <name type="scientific">Spinacia oleracea</name>
    <name type="common">Spinach</name>
    <dbReference type="NCBI Taxonomy" id="3562"/>
    <lineage>
        <taxon>Eukaryota</taxon>
        <taxon>Viridiplantae</taxon>
        <taxon>Streptophyta</taxon>
        <taxon>Embryophyta</taxon>
        <taxon>Tracheophyta</taxon>
        <taxon>Spermatophyta</taxon>
        <taxon>Magnoliopsida</taxon>
        <taxon>eudicotyledons</taxon>
        <taxon>Gunneridae</taxon>
        <taxon>Pentapetalae</taxon>
        <taxon>Caryophyllales</taxon>
        <taxon>Chenopodiaceae</taxon>
        <taxon>Chenopodioideae</taxon>
        <taxon>Anserineae</taxon>
        <taxon>Spinacia</taxon>
    </lineage>
</organism>
<dbReference type="Proteomes" id="UP000813463">
    <property type="component" value="Chromosome 1"/>
</dbReference>
<gene>
    <name evidence="3" type="primary">LOC110801604</name>
</gene>
<protein>
    <recommendedName>
        <fullName evidence="1">PB1 domain-containing protein</fullName>
    </recommendedName>
</protein>
<accession>A0A9R0JA18</accession>
<evidence type="ECO:0000313" key="3">
    <source>
        <dbReference type="RefSeq" id="XP_021862654.2"/>
    </source>
</evidence>
<reference evidence="2" key="1">
    <citation type="journal article" date="2021" name="Nat. Commun.">
        <title>Genomic analyses provide insights into spinach domestication and the genetic basis of agronomic traits.</title>
        <authorList>
            <person name="Cai X."/>
            <person name="Sun X."/>
            <person name="Xu C."/>
            <person name="Sun H."/>
            <person name="Wang X."/>
            <person name="Ge C."/>
            <person name="Zhang Z."/>
            <person name="Wang Q."/>
            <person name="Fei Z."/>
            <person name="Jiao C."/>
            <person name="Wang Q."/>
        </authorList>
    </citation>
    <scope>NUCLEOTIDE SEQUENCE [LARGE SCALE GENOMIC DNA]</scope>
    <source>
        <strain evidence="2">cv. Varoflay</strain>
    </source>
</reference>
<sequence length="491" mass="54020">MDLSSSTPPATAIHTVVVGVARKESKISSQKLRLMVSYNGHILPRPHDKALFYAGGETRIISIPRNTSLSLSSLFSHISKSLLNGSHNFLLKYQLPNHDLDSLISVSSDEDFCNMVDEYDRLSSSASPTSSRIRFFLFRTEEPVRDLKSDDDWFVDALKVAGSNPVDDSSSSPESIVLESSSSFGSNASSSNSPGKNKLSVADDFKVVLPSLDSLGSDCSLPSPNFSQQAIVYQDASGFFDSKPVSVNLVETESNPSDRSPRSDILTPVQVSGYLISKPMDQQQHQSPSPQPTLATATPHYIHYPASQSNYIPQYYPNPIPVASYAPMYQPYVPPQQPVQYQLNKPYPVYMMPMGQTRNLYDASMPHTLTTAPNVARSQPQMPSNPVMVSSPMVYEGYSKPEYAAEVYMPTSVSNQSMTMPPVHQSAQPVTVPPLENTNYISEYEDPMHAQIYKTQPSGLTLPSQLQMATSAATDILPESFTQLQVENSKH</sequence>
<feature type="domain" description="PB1" evidence="1">
    <location>
        <begin position="46"/>
        <end position="140"/>
    </location>
</feature>
<dbReference type="CDD" id="cd06410">
    <property type="entry name" value="PB1_UP2"/>
    <property type="match status" value="1"/>
</dbReference>
<evidence type="ECO:0000259" key="1">
    <source>
        <dbReference type="SMART" id="SM00666"/>
    </source>
</evidence>
<dbReference type="AlphaFoldDB" id="A0A9R0JA18"/>
<dbReference type="PANTHER" id="PTHR31066:SF68">
    <property type="entry name" value="SERINE_THREONINE-PROTEIN KINASE YAKA-RELATED"/>
    <property type="match status" value="1"/>
</dbReference>
<dbReference type="SUPFAM" id="SSF54277">
    <property type="entry name" value="CAD &amp; PB1 domains"/>
    <property type="match status" value="1"/>
</dbReference>